<dbReference type="EMBL" id="QMQA01000015">
    <property type="protein sequence ID" value="RLE15154.1"/>
    <property type="molecule type" value="Genomic_DNA"/>
</dbReference>
<dbReference type="Proteomes" id="UP000280417">
    <property type="component" value="Unassembled WGS sequence"/>
</dbReference>
<protein>
    <submittedName>
        <fullName evidence="1">Cyclase family protein</fullName>
    </submittedName>
</protein>
<sequence length="228" mass="25879">MIVELSYIIGERGEKEPVLVLGLSKPKVIPRSRFGDGQGKSNQTSILELSSHNGTHIDMPWHVFPNGKKITDYDISDFVFDRPFLVECPKNDLEKITSEDLKPYVENLKNCDLLLVYTGFSKYRSTDPERYVIKSPAFSTEAAKYIVDNFENIRCIGMDFMGAENIPEGRKTGWPVHKILLGDNRNFFHIEDMNLAPVIGKKIKRVYVAPLRMVDLEASPVTVIAEVE</sequence>
<dbReference type="PANTHER" id="PTHR31118:SF32">
    <property type="entry name" value="KYNURENINE FORMAMIDASE"/>
    <property type="match status" value="1"/>
</dbReference>
<proteinExistence type="predicted"/>
<dbReference type="Pfam" id="PF04199">
    <property type="entry name" value="Cyclase"/>
    <property type="match status" value="1"/>
</dbReference>
<dbReference type="InterPro" id="IPR007325">
    <property type="entry name" value="KFase/CYL"/>
</dbReference>
<evidence type="ECO:0000313" key="2">
    <source>
        <dbReference type="Proteomes" id="UP000280417"/>
    </source>
</evidence>
<dbReference type="GO" id="GO:0004061">
    <property type="term" value="F:arylformamidase activity"/>
    <property type="evidence" value="ECO:0007669"/>
    <property type="project" value="InterPro"/>
</dbReference>
<dbReference type="AlphaFoldDB" id="A0A662DH14"/>
<dbReference type="InterPro" id="IPR037175">
    <property type="entry name" value="KFase_sf"/>
</dbReference>
<gene>
    <name evidence="1" type="ORF">DRJ04_00995</name>
</gene>
<dbReference type="PANTHER" id="PTHR31118">
    <property type="entry name" value="CYCLASE-LIKE PROTEIN 2"/>
    <property type="match status" value="1"/>
</dbReference>
<organism evidence="1 2">
    <name type="scientific">Aerophobetes bacterium</name>
    <dbReference type="NCBI Taxonomy" id="2030807"/>
    <lineage>
        <taxon>Bacteria</taxon>
        <taxon>Candidatus Aerophobota</taxon>
    </lineage>
</organism>
<evidence type="ECO:0000313" key="1">
    <source>
        <dbReference type="EMBL" id="RLE15154.1"/>
    </source>
</evidence>
<reference evidence="1 2" key="1">
    <citation type="submission" date="2018-06" db="EMBL/GenBank/DDBJ databases">
        <title>Extensive metabolic versatility and redundancy in microbially diverse, dynamic hydrothermal sediments.</title>
        <authorList>
            <person name="Dombrowski N."/>
            <person name="Teske A."/>
            <person name="Baker B.J."/>
        </authorList>
    </citation>
    <scope>NUCLEOTIDE SEQUENCE [LARGE SCALE GENOMIC DNA]</scope>
    <source>
        <strain evidence="1">B3_G15</strain>
    </source>
</reference>
<dbReference type="GO" id="GO:0019441">
    <property type="term" value="P:L-tryptophan catabolic process to kynurenine"/>
    <property type="evidence" value="ECO:0007669"/>
    <property type="project" value="InterPro"/>
</dbReference>
<name>A0A662DH14_UNCAE</name>
<comment type="caution">
    <text evidence="1">The sequence shown here is derived from an EMBL/GenBank/DDBJ whole genome shotgun (WGS) entry which is preliminary data.</text>
</comment>
<dbReference type="SUPFAM" id="SSF102198">
    <property type="entry name" value="Putative cyclase"/>
    <property type="match status" value="1"/>
</dbReference>
<accession>A0A662DH14</accession>
<dbReference type="Gene3D" id="3.50.30.50">
    <property type="entry name" value="Putative cyclase"/>
    <property type="match status" value="1"/>
</dbReference>